<dbReference type="OrthoDB" id="63891at2759"/>
<dbReference type="GO" id="GO:0008017">
    <property type="term" value="F:microtubule binding"/>
    <property type="evidence" value="ECO:0007669"/>
    <property type="project" value="TreeGrafter"/>
</dbReference>
<reference evidence="2" key="1">
    <citation type="submission" date="2020-12" db="EMBL/GenBank/DDBJ databases">
        <authorList>
            <person name="Iha C."/>
        </authorList>
    </citation>
    <scope>NUCLEOTIDE SEQUENCE</scope>
</reference>
<proteinExistence type="predicted"/>
<dbReference type="PANTHER" id="PTHR21567">
    <property type="entry name" value="CLASP"/>
    <property type="match status" value="1"/>
</dbReference>
<name>A0A8S1J271_9CHLO</name>
<feature type="region of interest" description="Disordered" evidence="1">
    <location>
        <begin position="1"/>
        <end position="110"/>
    </location>
</feature>
<sequence length="221" mass="23221">VRQLAGSTGLSPLTPSISPPSRTSSGGTGPDSLSYPSSASPDGPYRIPPDRRRVPTLRKQISDGSDAIPRPPAGPREARRHRSHTPPTRARGPGSEEGEGGELEGALNQVSSKDWRERMAGLKAIAGAAGALACAGDGLALPLMDQITHRLSDGNSKVIIVALETLKALFCRAGERLLFGLNTLIPALASNLGSTNEKIRSSAEEVIDQLMEAVDHVLLIQ</sequence>
<dbReference type="AlphaFoldDB" id="A0A8S1J271"/>
<dbReference type="InterPro" id="IPR016024">
    <property type="entry name" value="ARM-type_fold"/>
</dbReference>
<feature type="non-terminal residue" evidence="2">
    <location>
        <position position="221"/>
    </location>
</feature>
<evidence type="ECO:0000256" key="1">
    <source>
        <dbReference type="SAM" id="MobiDB-lite"/>
    </source>
</evidence>
<keyword evidence="3" id="KW-1185">Reference proteome</keyword>
<feature type="compositionally biased region" description="Low complexity" evidence="1">
    <location>
        <begin position="7"/>
        <end position="25"/>
    </location>
</feature>
<dbReference type="Gene3D" id="1.25.10.10">
    <property type="entry name" value="Leucine-rich Repeat Variant"/>
    <property type="match status" value="1"/>
</dbReference>
<dbReference type="SUPFAM" id="SSF48371">
    <property type="entry name" value="ARM repeat"/>
    <property type="match status" value="1"/>
</dbReference>
<dbReference type="PANTHER" id="PTHR21567:SF87">
    <property type="entry name" value="CRESCERIN-LIKE PROTEIN CHE-12"/>
    <property type="match status" value="1"/>
</dbReference>
<comment type="caution">
    <text evidence="2">The sequence shown here is derived from an EMBL/GenBank/DDBJ whole genome shotgun (WGS) entry which is preliminary data.</text>
</comment>
<dbReference type="GO" id="GO:0000226">
    <property type="term" value="P:microtubule cytoskeleton organization"/>
    <property type="evidence" value="ECO:0007669"/>
    <property type="project" value="TreeGrafter"/>
</dbReference>
<dbReference type="Proteomes" id="UP000708148">
    <property type="component" value="Unassembled WGS sequence"/>
</dbReference>
<protein>
    <recommendedName>
        <fullName evidence="4">TOG domain-containing protein</fullName>
    </recommendedName>
</protein>
<organism evidence="2 3">
    <name type="scientific">Ostreobium quekettii</name>
    <dbReference type="NCBI Taxonomy" id="121088"/>
    <lineage>
        <taxon>Eukaryota</taxon>
        <taxon>Viridiplantae</taxon>
        <taxon>Chlorophyta</taxon>
        <taxon>core chlorophytes</taxon>
        <taxon>Ulvophyceae</taxon>
        <taxon>TCBD clade</taxon>
        <taxon>Bryopsidales</taxon>
        <taxon>Ostreobineae</taxon>
        <taxon>Ostreobiaceae</taxon>
        <taxon>Ostreobium</taxon>
    </lineage>
</organism>
<accession>A0A8S1J271</accession>
<dbReference type="EMBL" id="CAJHUC010001487">
    <property type="protein sequence ID" value="CAD7701289.1"/>
    <property type="molecule type" value="Genomic_DNA"/>
</dbReference>
<gene>
    <name evidence="2" type="ORF">OSTQU699_LOCUS6650</name>
</gene>
<evidence type="ECO:0000313" key="2">
    <source>
        <dbReference type="EMBL" id="CAD7701289.1"/>
    </source>
</evidence>
<dbReference type="GO" id="GO:0005881">
    <property type="term" value="C:cytoplasmic microtubule"/>
    <property type="evidence" value="ECO:0007669"/>
    <property type="project" value="TreeGrafter"/>
</dbReference>
<evidence type="ECO:0000313" key="3">
    <source>
        <dbReference type="Proteomes" id="UP000708148"/>
    </source>
</evidence>
<dbReference type="InterPro" id="IPR011989">
    <property type="entry name" value="ARM-like"/>
</dbReference>
<evidence type="ECO:0008006" key="4">
    <source>
        <dbReference type="Google" id="ProtNLM"/>
    </source>
</evidence>
<feature type="non-terminal residue" evidence="2">
    <location>
        <position position="1"/>
    </location>
</feature>